<feature type="transmembrane region" description="Helical" evidence="1">
    <location>
        <begin position="312"/>
        <end position="333"/>
    </location>
</feature>
<keyword evidence="1" id="KW-0812">Transmembrane</keyword>
<dbReference type="Gene3D" id="2.20.28.30">
    <property type="entry name" value="RNA polymerase ii, chain L"/>
    <property type="match status" value="2"/>
</dbReference>
<evidence type="ECO:0000313" key="2">
    <source>
        <dbReference type="EMBL" id="HJA71201.1"/>
    </source>
</evidence>
<comment type="caution">
    <text evidence="2">The sequence shown here is derived from an EMBL/GenBank/DDBJ whole genome shotgun (WGS) entry which is preliminary data.</text>
</comment>
<proteinExistence type="predicted"/>
<evidence type="ECO:0000313" key="3">
    <source>
        <dbReference type="Proteomes" id="UP000823900"/>
    </source>
</evidence>
<accession>A0A9D2KPN1</accession>
<name>A0A9D2KPN1_9FIRM</name>
<dbReference type="PANTHER" id="PTHR37826">
    <property type="entry name" value="FLOTILLIN BAND_7_5 DOMAIN PROTEIN"/>
    <property type="match status" value="1"/>
</dbReference>
<dbReference type="PANTHER" id="PTHR37826:SF3">
    <property type="entry name" value="J DOMAIN-CONTAINING PROTEIN"/>
    <property type="match status" value="1"/>
</dbReference>
<keyword evidence="1" id="KW-0472">Membrane</keyword>
<reference evidence="2" key="2">
    <citation type="submission" date="2021-04" db="EMBL/GenBank/DDBJ databases">
        <authorList>
            <person name="Gilroy R."/>
        </authorList>
    </citation>
    <scope>NUCLEOTIDE SEQUENCE</scope>
    <source>
        <strain evidence="2">CHK178-16964</strain>
    </source>
</reference>
<organism evidence="2 3">
    <name type="scientific">Candidatus Lachnoclostridium stercoravium</name>
    <dbReference type="NCBI Taxonomy" id="2838633"/>
    <lineage>
        <taxon>Bacteria</taxon>
        <taxon>Bacillati</taxon>
        <taxon>Bacillota</taxon>
        <taxon>Clostridia</taxon>
        <taxon>Lachnospirales</taxon>
        <taxon>Lachnospiraceae</taxon>
    </lineage>
</organism>
<dbReference type="Proteomes" id="UP000823900">
    <property type="component" value="Unassembled WGS sequence"/>
</dbReference>
<protein>
    <submittedName>
        <fullName evidence="2">TFIIB-type zinc ribbon-containing protein</fullName>
    </submittedName>
</protein>
<reference evidence="2" key="1">
    <citation type="journal article" date="2021" name="PeerJ">
        <title>Extensive microbial diversity within the chicken gut microbiome revealed by metagenomics and culture.</title>
        <authorList>
            <person name="Gilroy R."/>
            <person name="Ravi A."/>
            <person name="Getino M."/>
            <person name="Pursley I."/>
            <person name="Horton D.L."/>
            <person name="Alikhan N.F."/>
            <person name="Baker D."/>
            <person name="Gharbi K."/>
            <person name="Hall N."/>
            <person name="Watson M."/>
            <person name="Adriaenssens E.M."/>
            <person name="Foster-Nyarko E."/>
            <person name="Jarju S."/>
            <person name="Secka A."/>
            <person name="Antonio M."/>
            <person name="Oren A."/>
            <person name="Chaudhuri R.R."/>
            <person name="La Ragione R."/>
            <person name="Hildebrand F."/>
            <person name="Pallen M.J."/>
        </authorList>
    </citation>
    <scope>NUCLEOTIDE SEQUENCE</scope>
    <source>
        <strain evidence="2">CHK178-16964</strain>
    </source>
</reference>
<dbReference type="AlphaFoldDB" id="A0A9D2KPN1"/>
<sequence length="334" mass="38152">MSVITYKCPNCGGELKFDAEGQNFKCEYCLSEFKEDDLVEIPVSQAVVYSCPSCGAEIVTDETTAATTCFYCHNPIVMAGRLSGEEEPDWVIPFAIDKEKAKEIFSEWMRKKRFLPRGFFKEDQLEKVTGVYFPYLLYSCRVSGKMKAACSKVSTWRSGDIEYRETKQYEAERDGDMEVSNLARNALKKTDKSLVESVLPFQMDGLKPFQMAYLSGFAAERKDMEGSDFTGEAEQEVRDYLQSSLKNSFTGYTTVSVREFTADISDAKWRYALLPVWTFTYQDKKDDKMYYFALNGQTGKTCGRLPVDRGKLALLFFEIFIPVFLFFAVVGYLL</sequence>
<evidence type="ECO:0000256" key="1">
    <source>
        <dbReference type="SAM" id="Phobius"/>
    </source>
</evidence>
<keyword evidence="1" id="KW-1133">Transmembrane helix</keyword>
<gene>
    <name evidence="2" type="ORF">IAA07_06410</name>
</gene>
<dbReference type="EMBL" id="DWZA01000056">
    <property type="protein sequence ID" value="HJA71201.1"/>
    <property type="molecule type" value="Genomic_DNA"/>
</dbReference>